<evidence type="ECO:0000259" key="10">
    <source>
        <dbReference type="PROSITE" id="PS51741"/>
    </source>
</evidence>
<dbReference type="PROSITE" id="PS50002">
    <property type="entry name" value="SH3"/>
    <property type="match status" value="1"/>
</dbReference>
<feature type="compositionally biased region" description="Polar residues" evidence="7">
    <location>
        <begin position="438"/>
        <end position="457"/>
    </location>
</feature>
<dbReference type="SUPFAM" id="SSF48350">
    <property type="entry name" value="GTPase activation domain, GAP"/>
    <property type="match status" value="1"/>
</dbReference>
<name>A0AAD8ZQS1_9TELE</name>
<accession>A0AAD8ZQS1</accession>
<evidence type="ECO:0000259" key="8">
    <source>
        <dbReference type="PROSITE" id="PS50002"/>
    </source>
</evidence>
<evidence type="ECO:0000256" key="4">
    <source>
        <dbReference type="PROSITE-ProRule" id="PRU00192"/>
    </source>
</evidence>
<evidence type="ECO:0000256" key="3">
    <source>
        <dbReference type="ARBA" id="ARBA00023054"/>
    </source>
</evidence>
<evidence type="ECO:0000256" key="1">
    <source>
        <dbReference type="ARBA" id="ARBA00022443"/>
    </source>
</evidence>
<dbReference type="PANTHER" id="PTHR14166">
    <property type="entry name" value="SLIT-ROBO RHO GTPASE ACTIVATING PROTEIN"/>
    <property type="match status" value="1"/>
</dbReference>
<feature type="coiled-coil region" evidence="6">
    <location>
        <begin position="234"/>
        <end position="279"/>
    </location>
</feature>
<dbReference type="Pfam" id="PF00018">
    <property type="entry name" value="SH3_1"/>
    <property type="match status" value="1"/>
</dbReference>
<dbReference type="InterPro" id="IPR036028">
    <property type="entry name" value="SH3-like_dom_sf"/>
</dbReference>
<dbReference type="InterPro" id="IPR000198">
    <property type="entry name" value="RhoGAP_dom"/>
</dbReference>
<evidence type="ECO:0008006" key="13">
    <source>
        <dbReference type="Google" id="ProtNLM"/>
    </source>
</evidence>
<proteinExistence type="predicted"/>
<dbReference type="InterPro" id="IPR008936">
    <property type="entry name" value="Rho_GTPase_activation_prot"/>
</dbReference>
<dbReference type="Pfam" id="PF00611">
    <property type="entry name" value="FCH"/>
    <property type="match status" value="1"/>
</dbReference>
<gene>
    <name evidence="11" type="ORF">P4O66_020973</name>
</gene>
<dbReference type="InterPro" id="IPR001060">
    <property type="entry name" value="FCH_dom"/>
</dbReference>
<evidence type="ECO:0000259" key="9">
    <source>
        <dbReference type="PROSITE" id="PS50238"/>
    </source>
</evidence>
<feature type="region of interest" description="Disordered" evidence="7">
    <location>
        <begin position="816"/>
        <end position="908"/>
    </location>
</feature>
<sequence length="975" mass="109969">GKRESCFFLLIDREKESGGVTHGESEQDLLRVLLILTQEACVLPFFEATVTSYHTKGFHADSATMSSYNVKLRRVGGADYDTQIKEVRNQLAEQLRVFDSHLEQKSQVLQELSDYLRRRGEIESEYARSLDKLVDKFTSKSRKKESSSQSAVHCWHMLLSQTRQESKDHSALSDSCSTALPQDLSRCLEHVQRLAKKSKDICTQLQDGLLKVTVELQTTLKTYSQYHTEYLSAEVKLKEAAKQEEKQKQSAARKMERLIEKRQCKVQEIQLKCNKARNDYLLNLEAANASMNKYFLHDVSSLFDYSDAGFHQSLSQVLRLYMSRRSQSHHNLGSGLQQLAGALSGLDQNHDRDTLMQMHEATFCLPLRFQYQPHEGDQVCEVSADCEMKSELETRFQQLQTRLSLVTSENEELSNMVQVAHTAMLDCINEDVFGSTPEHITSQSPESTNEVSNNKFNQAKRRTNLQEVENSYFMKVKDYLLTGSLASKLQARHDLLKVAIQKAGTVDSHHPRKRSRKSVRQKKSQLSAQTSLSPFFGDLLSYIQASGEPIPVVVESCVRFINLSGLHHEGIFRVPGSQLEVNRLRDTFERGDDPLADETCDMDSVAGVLKLYFRGMENPLFPKDSFDQLMACGQTEDEMEKVAELKRVILSYPPPLIVVMRYLFAFLHHVSQYSDENMMQPYNLAVCFGPSLIRGPEDADAVALQQINAIVKTIITQHESIFPSQSELDGPVYETCMTLEQEDIEVAGEEGELESDASPHKEVKEELEGIALFDYTARSTAELSFKQGERVLLHSRASFDWWRGEVNGTKGLIPDKYISMPSAAGGQDHRDRERSSSGSQTVEQPAGVTHIRPRVSSEKSGVSASHVHAGKSTLQIPTGQHMRQATSPGALRKPIGPQMRRSAVDSELGEEMKIEVDKDVCHQMNSVFKELLSRQQSGEQPEVSYSSSLPTETLSSSLPQNSQGRRGSAERKRRF</sequence>
<dbReference type="SMART" id="SM00326">
    <property type="entry name" value="SH3"/>
    <property type="match status" value="1"/>
</dbReference>
<evidence type="ECO:0000256" key="7">
    <source>
        <dbReference type="SAM" id="MobiDB-lite"/>
    </source>
</evidence>
<dbReference type="Gene3D" id="2.30.30.40">
    <property type="entry name" value="SH3 Domains"/>
    <property type="match status" value="1"/>
</dbReference>
<keyword evidence="12" id="KW-1185">Reference proteome</keyword>
<dbReference type="InterPro" id="IPR027267">
    <property type="entry name" value="AH/BAR_dom_sf"/>
</dbReference>
<feature type="compositionally biased region" description="Basic residues" evidence="7">
    <location>
        <begin position="510"/>
        <end position="523"/>
    </location>
</feature>
<evidence type="ECO:0000256" key="6">
    <source>
        <dbReference type="SAM" id="Coils"/>
    </source>
</evidence>
<keyword evidence="2" id="KW-0343">GTPase activation</keyword>
<evidence type="ECO:0000256" key="2">
    <source>
        <dbReference type="ARBA" id="ARBA00022468"/>
    </source>
</evidence>
<dbReference type="SUPFAM" id="SSF103657">
    <property type="entry name" value="BAR/IMD domain-like"/>
    <property type="match status" value="1"/>
</dbReference>
<dbReference type="CDD" id="cd07656">
    <property type="entry name" value="F-BAR_srGAP"/>
    <property type="match status" value="1"/>
</dbReference>
<organism evidence="11 12">
    <name type="scientific">Electrophorus voltai</name>
    <dbReference type="NCBI Taxonomy" id="2609070"/>
    <lineage>
        <taxon>Eukaryota</taxon>
        <taxon>Metazoa</taxon>
        <taxon>Chordata</taxon>
        <taxon>Craniata</taxon>
        <taxon>Vertebrata</taxon>
        <taxon>Euteleostomi</taxon>
        <taxon>Actinopterygii</taxon>
        <taxon>Neopterygii</taxon>
        <taxon>Teleostei</taxon>
        <taxon>Ostariophysi</taxon>
        <taxon>Gymnotiformes</taxon>
        <taxon>Gymnotoidei</taxon>
        <taxon>Gymnotidae</taxon>
        <taxon>Electrophorus</taxon>
    </lineage>
</organism>
<dbReference type="SMART" id="SM00324">
    <property type="entry name" value="RhoGAP"/>
    <property type="match status" value="1"/>
</dbReference>
<dbReference type="SMART" id="SM00055">
    <property type="entry name" value="FCH"/>
    <property type="match status" value="1"/>
</dbReference>
<dbReference type="Pfam" id="PF00620">
    <property type="entry name" value="RhoGAP"/>
    <property type="match status" value="1"/>
</dbReference>
<feature type="region of interest" description="Disordered" evidence="7">
    <location>
        <begin position="932"/>
        <end position="975"/>
    </location>
</feature>
<dbReference type="SUPFAM" id="SSF50044">
    <property type="entry name" value="SH3-domain"/>
    <property type="match status" value="1"/>
</dbReference>
<protein>
    <recommendedName>
        <fullName evidence="13">SLIT-ROBO Rho GTPase activating protein 3</fullName>
    </recommendedName>
</protein>
<feature type="region of interest" description="Disordered" evidence="7">
    <location>
        <begin position="505"/>
        <end position="526"/>
    </location>
</feature>
<keyword evidence="3 5" id="KW-0175">Coiled coil</keyword>
<dbReference type="GO" id="GO:0007165">
    <property type="term" value="P:signal transduction"/>
    <property type="evidence" value="ECO:0007669"/>
    <property type="project" value="InterPro"/>
</dbReference>
<evidence type="ECO:0000256" key="5">
    <source>
        <dbReference type="PROSITE-ProRule" id="PRU01077"/>
    </source>
</evidence>
<feature type="domain" description="SH3" evidence="8">
    <location>
        <begin position="764"/>
        <end position="823"/>
    </location>
</feature>
<dbReference type="InterPro" id="IPR001452">
    <property type="entry name" value="SH3_domain"/>
</dbReference>
<comment type="caution">
    <text evidence="11">The sequence shown here is derived from an EMBL/GenBank/DDBJ whole genome shotgun (WGS) entry which is preliminary data.</text>
</comment>
<feature type="domain" description="F-BAR" evidence="10">
    <location>
        <begin position="82"/>
        <end position="351"/>
    </location>
</feature>
<dbReference type="InterPro" id="IPR051627">
    <property type="entry name" value="SLIT-ROBO_RhoGAP"/>
</dbReference>
<dbReference type="FunFam" id="2.30.30.40:FF:000136">
    <property type="entry name" value="Rho GTPase activating protein 4"/>
    <property type="match status" value="1"/>
</dbReference>
<dbReference type="GO" id="GO:0005096">
    <property type="term" value="F:GTPase activator activity"/>
    <property type="evidence" value="ECO:0007669"/>
    <property type="project" value="UniProtKB-KW"/>
</dbReference>
<feature type="non-terminal residue" evidence="11">
    <location>
        <position position="1"/>
    </location>
</feature>
<dbReference type="EMBL" id="JAROKS010000005">
    <property type="protein sequence ID" value="KAK1803556.1"/>
    <property type="molecule type" value="Genomic_DNA"/>
</dbReference>
<keyword evidence="1 4" id="KW-0728">SH3 domain</keyword>
<feature type="compositionally biased region" description="Polar residues" evidence="7">
    <location>
        <begin position="872"/>
        <end position="887"/>
    </location>
</feature>
<dbReference type="Gene3D" id="1.10.555.10">
    <property type="entry name" value="Rho GTPase activation protein"/>
    <property type="match status" value="1"/>
</dbReference>
<dbReference type="PROSITE" id="PS50238">
    <property type="entry name" value="RHOGAP"/>
    <property type="match status" value="1"/>
</dbReference>
<feature type="coiled-coil region" evidence="6">
    <location>
        <begin position="389"/>
        <end position="416"/>
    </location>
</feature>
<evidence type="ECO:0000313" key="11">
    <source>
        <dbReference type="EMBL" id="KAK1803556.1"/>
    </source>
</evidence>
<dbReference type="AlphaFoldDB" id="A0AAD8ZQS1"/>
<feature type="domain" description="Rho-GAP" evidence="9">
    <location>
        <begin position="537"/>
        <end position="722"/>
    </location>
</feature>
<feature type="region of interest" description="Disordered" evidence="7">
    <location>
        <begin position="436"/>
        <end position="459"/>
    </location>
</feature>
<feature type="compositionally biased region" description="Low complexity" evidence="7">
    <location>
        <begin position="944"/>
        <end position="959"/>
    </location>
</feature>
<dbReference type="Gene3D" id="1.20.1270.60">
    <property type="entry name" value="Arfaptin homology (AH) domain/BAR domain"/>
    <property type="match status" value="1"/>
</dbReference>
<dbReference type="Proteomes" id="UP001239994">
    <property type="component" value="Unassembled WGS sequence"/>
</dbReference>
<dbReference type="FunFam" id="1.10.555.10:FF:000026">
    <property type="entry name" value="Rho GTPase activating protein 4"/>
    <property type="match status" value="1"/>
</dbReference>
<reference evidence="11" key="1">
    <citation type="submission" date="2023-03" db="EMBL/GenBank/DDBJ databases">
        <title>Electrophorus voltai genome.</title>
        <authorList>
            <person name="Bian C."/>
        </authorList>
    </citation>
    <scope>NUCLEOTIDE SEQUENCE</scope>
    <source>
        <strain evidence="11">CB-2022</strain>
        <tissue evidence="11">Muscle</tissue>
    </source>
</reference>
<evidence type="ECO:0000313" key="12">
    <source>
        <dbReference type="Proteomes" id="UP001239994"/>
    </source>
</evidence>
<dbReference type="PROSITE" id="PS51741">
    <property type="entry name" value="F_BAR"/>
    <property type="match status" value="1"/>
</dbReference>
<dbReference type="InterPro" id="IPR031160">
    <property type="entry name" value="F_BAR_dom"/>
</dbReference>